<accession>A0A2U8W4C2</accession>
<dbReference type="EMBL" id="CP029550">
    <property type="protein sequence ID" value="AWN40212.1"/>
    <property type="molecule type" value="Genomic_DNA"/>
</dbReference>
<name>A0A2U8W4C2_9HYPH</name>
<gene>
    <name evidence="2" type="ORF">DK389_06310</name>
</gene>
<protein>
    <recommendedName>
        <fullName evidence="4">Fimbrial assembly protein</fullName>
    </recommendedName>
</protein>
<evidence type="ECO:0000256" key="1">
    <source>
        <dbReference type="SAM" id="MobiDB-lite"/>
    </source>
</evidence>
<reference evidence="3" key="1">
    <citation type="submission" date="2018-05" db="EMBL/GenBank/DDBJ databases">
        <title>Complete Genome Sequence of Methylobacterium sp. 17SD2-17.</title>
        <authorList>
            <person name="Srinivasan S."/>
        </authorList>
    </citation>
    <scope>NUCLEOTIDE SEQUENCE [LARGE SCALE GENOMIC DNA]</scope>
    <source>
        <strain evidence="3">17SD2-17</strain>
    </source>
</reference>
<evidence type="ECO:0000313" key="3">
    <source>
        <dbReference type="Proteomes" id="UP000245926"/>
    </source>
</evidence>
<feature type="compositionally biased region" description="Basic residues" evidence="1">
    <location>
        <begin position="1"/>
        <end position="11"/>
    </location>
</feature>
<dbReference type="Pfam" id="PF05137">
    <property type="entry name" value="PilN"/>
    <property type="match status" value="1"/>
</dbReference>
<sequence>MAPARRTRRPAARCCRSGGAGPARPAAGRAALGLGAACLALALTGFCGLAGRQAALIGALEAQMAAMDAPARGSAERLRSVYGLIGAAGELARLREAPGVVAVWEELARLLPATTYLTEIQVTGAGVELSGYSEAAAELIARLQGSHLLQNPTLSGPIVFDKARARERFALRATFRQTRLPEEILTP</sequence>
<dbReference type="Proteomes" id="UP000245926">
    <property type="component" value="Chromosome"/>
</dbReference>
<dbReference type="KEGG" id="mets:DK389_06310"/>
<dbReference type="AlphaFoldDB" id="A0A2U8W4C2"/>
<dbReference type="OrthoDB" id="8435735at2"/>
<organism evidence="2 3">
    <name type="scientific">Methylobacterium durans</name>
    <dbReference type="NCBI Taxonomy" id="2202825"/>
    <lineage>
        <taxon>Bacteria</taxon>
        <taxon>Pseudomonadati</taxon>
        <taxon>Pseudomonadota</taxon>
        <taxon>Alphaproteobacteria</taxon>
        <taxon>Hyphomicrobiales</taxon>
        <taxon>Methylobacteriaceae</taxon>
        <taxon>Methylobacterium</taxon>
    </lineage>
</organism>
<proteinExistence type="predicted"/>
<dbReference type="RefSeq" id="WP_109888165.1">
    <property type="nucleotide sequence ID" value="NZ_CP029550.1"/>
</dbReference>
<evidence type="ECO:0008006" key="4">
    <source>
        <dbReference type="Google" id="ProtNLM"/>
    </source>
</evidence>
<dbReference type="InterPro" id="IPR007813">
    <property type="entry name" value="PilN"/>
</dbReference>
<evidence type="ECO:0000313" key="2">
    <source>
        <dbReference type="EMBL" id="AWN40212.1"/>
    </source>
</evidence>
<feature type="region of interest" description="Disordered" evidence="1">
    <location>
        <begin position="1"/>
        <end position="24"/>
    </location>
</feature>
<keyword evidence="3" id="KW-1185">Reference proteome</keyword>
<feature type="compositionally biased region" description="Low complexity" evidence="1">
    <location>
        <begin position="12"/>
        <end position="24"/>
    </location>
</feature>